<dbReference type="AlphaFoldDB" id="A0A9P0MLC6"/>
<protein>
    <recommendedName>
        <fullName evidence="6">Ankyrin repeat protein</fullName>
    </recommendedName>
</protein>
<dbReference type="Proteomes" id="UP001152798">
    <property type="component" value="Chromosome 4"/>
</dbReference>
<accession>A0A9P0MLC6</accession>
<reference evidence="4" key="1">
    <citation type="submission" date="2022-01" db="EMBL/GenBank/DDBJ databases">
        <authorList>
            <person name="King R."/>
        </authorList>
    </citation>
    <scope>NUCLEOTIDE SEQUENCE</scope>
</reference>
<evidence type="ECO:0000313" key="5">
    <source>
        <dbReference type="Proteomes" id="UP001152798"/>
    </source>
</evidence>
<name>A0A9P0MLC6_NEZVI</name>
<dbReference type="PANTHER" id="PTHR24126:SF14">
    <property type="entry name" value="ANK_REP_REGION DOMAIN-CONTAINING PROTEIN"/>
    <property type="match status" value="1"/>
</dbReference>
<dbReference type="EMBL" id="OV725080">
    <property type="protein sequence ID" value="CAH1397914.1"/>
    <property type="molecule type" value="Genomic_DNA"/>
</dbReference>
<dbReference type="Gene3D" id="1.25.40.20">
    <property type="entry name" value="Ankyrin repeat-containing domain"/>
    <property type="match status" value="2"/>
</dbReference>
<organism evidence="4 5">
    <name type="scientific">Nezara viridula</name>
    <name type="common">Southern green stink bug</name>
    <name type="synonym">Cimex viridulus</name>
    <dbReference type="NCBI Taxonomy" id="85310"/>
    <lineage>
        <taxon>Eukaryota</taxon>
        <taxon>Metazoa</taxon>
        <taxon>Ecdysozoa</taxon>
        <taxon>Arthropoda</taxon>
        <taxon>Hexapoda</taxon>
        <taxon>Insecta</taxon>
        <taxon>Pterygota</taxon>
        <taxon>Neoptera</taxon>
        <taxon>Paraneoptera</taxon>
        <taxon>Hemiptera</taxon>
        <taxon>Heteroptera</taxon>
        <taxon>Panheteroptera</taxon>
        <taxon>Pentatomomorpha</taxon>
        <taxon>Pentatomoidea</taxon>
        <taxon>Pentatomidae</taxon>
        <taxon>Pentatominae</taxon>
        <taxon>Nezara</taxon>
    </lineage>
</organism>
<sequence>MAPSSAFINSRNKNDSTPLHLACEWSTKSQGETLEITRILLDNGADFNAKDHNQMTPLHIASRDNSSEVIYYILRDKGHRLIKDTLLNLSIHYAVLIGDKDVILNNEIPLFLASREGHSNIGALPLHVGVEDIQPDINRRTALHRNVARGHSEIVILLHQAILNKEKEDKWGFIALNYAASWKGYQEVI</sequence>
<keyword evidence="2 3" id="KW-0040">ANK repeat</keyword>
<dbReference type="PROSITE" id="PS50297">
    <property type="entry name" value="ANK_REP_REGION"/>
    <property type="match status" value="1"/>
</dbReference>
<dbReference type="PROSITE" id="PS50088">
    <property type="entry name" value="ANK_REPEAT"/>
    <property type="match status" value="1"/>
</dbReference>
<dbReference type="OrthoDB" id="6626579at2759"/>
<dbReference type="InterPro" id="IPR036770">
    <property type="entry name" value="Ankyrin_rpt-contain_sf"/>
</dbReference>
<dbReference type="SUPFAM" id="SSF48403">
    <property type="entry name" value="Ankyrin repeat"/>
    <property type="match status" value="1"/>
</dbReference>
<evidence type="ECO:0008006" key="6">
    <source>
        <dbReference type="Google" id="ProtNLM"/>
    </source>
</evidence>
<proteinExistence type="predicted"/>
<evidence type="ECO:0000313" key="4">
    <source>
        <dbReference type="EMBL" id="CAH1397914.1"/>
    </source>
</evidence>
<evidence type="ECO:0000256" key="2">
    <source>
        <dbReference type="ARBA" id="ARBA00023043"/>
    </source>
</evidence>
<keyword evidence="5" id="KW-1185">Reference proteome</keyword>
<evidence type="ECO:0000256" key="3">
    <source>
        <dbReference type="PROSITE-ProRule" id="PRU00023"/>
    </source>
</evidence>
<dbReference type="PANTHER" id="PTHR24126">
    <property type="entry name" value="ANKYRIN REPEAT, PH AND SEC7 DOMAIN CONTAINING PROTEIN SECG-RELATED"/>
    <property type="match status" value="1"/>
</dbReference>
<dbReference type="SMART" id="SM00248">
    <property type="entry name" value="ANK"/>
    <property type="match status" value="3"/>
</dbReference>
<gene>
    <name evidence="4" type="ORF">NEZAVI_LOCUS7661</name>
</gene>
<dbReference type="Pfam" id="PF12796">
    <property type="entry name" value="Ank_2"/>
    <property type="match status" value="1"/>
</dbReference>
<evidence type="ECO:0000256" key="1">
    <source>
        <dbReference type="ARBA" id="ARBA00022737"/>
    </source>
</evidence>
<feature type="repeat" description="ANK" evidence="3">
    <location>
        <begin position="14"/>
        <end position="52"/>
    </location>
</feature>
<keyword evidence="1" id="KW-0677">Repeat</keyword>
<dbReference type="InterPro" id="IPR002110">
    <property type="entry name" value="Ankyrin_rpt"/>
</dbReference>